<gene>
    <name evidence="7" type="ORF">DXC51_20920</name>
</gene>
<dbReference type="Pfam" id="PF12464">
    <property type="entry name" value="Mac"/>
    <property type="match status" value="1"/>
</dbReference>
<comment type="caution">
    <text evidence="7">The sequence shown here is derived from an EMBL/GenBank/DDBJ whole genome shotgun (WGS) entry which is preliminary data.</text>
</comment>
<accession>A0A3E3HZA9</accession>
<dbReference type="PROSITE" id="PS00101">
    <property type="entry name" value="HEXAPEP_TRANSFERASES"/>
    <property type="match status" value="1"/>
</dbReference>
<dbReference type="CDD" id="cd03357">
    <property type="entry name" value="LbH_MAT_GAT"/>
    <property type="match status" value="1"/>
</dbReference>
<dbReference type="InterPro" id="IPR011004">
    <property type="entry name" value="Trimer_LpxA-like_sf"/>
</dbReference>
<evidence type="ECO:0000313" key="7">
    <source>
        <dbReference type="EMBL" id="RGE57075.1"/>
    </source>
</evidence>
<dbReference type="SMART" id="SM01266">
    <property type="entry name" value="Mac"/>
    <property type="match status" value="1"/>
</dbReference>
<keyword evidence="3" id="KW-0677">Repeat</keyword>
<dbReference type="AlphaFoldDB" id="A0A3E3HZA9"/>
<dbReference type="InterPro" id="IPR018357">
    <property type="entry name" value="Hexapep_transf_CS"/>
</dbReference>
<dbReference type="Gene3D" id="2.160.10.10">
    <property type="entry name" value="Hexapeptide repeat proteins"/>
    <property type="match status" value="1"/>
</dbReference>
<evidence type="ECO:0000256" key="3">
    <source>
        <dbReference type="ARBA" id="ARBA00022737"/>
    </source>
</evidence>
<dbReference type="PANTHER" id="PTHR43017:SF1">
    <property type="entry name" value="ACETYLTRANSFERASE YJL218W-RELATED"/>
    <property type="match status" value="1"/>
</dbReference>
<dbReference type="RefSeq" id="WP_102289675.1">
    <property type="nucleotide sequence ID" value="NZ_QVLV01000018.1"/>
</dbReference>
<dbReference type="Pfam" id="PF00132">
    <property type="entry name" value="Hexapep"/>
    <property type="match status" value="1"/>
</dbReference>
<dbReference type="Proteomes" id="UP000260812">
    <property type="component" value="Unassembled WGS sequence"/>
</dbReference>
<keyword evidence="4 5" id="KW-0012">Acyltransferase</keyword>
<dbReference type="FunFam" id="2.160.10.10:FF:000025">
    <property type="entry name" value="Hexapeptide-repeat containing-acetyltransferase"/>
    <property type="match status" value="1"/>
</dbReference>
<evidence type="ECO:0000256" key="1">
    <source>
        <dbReference type="ARBA" id="ARBA00007274"/>
    </source>
</evidence>
<sequence>MKKNDVVTLSMAERRAEGLLWVDTGENMNQQIYARGLCQDFNQTRATETEKREEILKKLLAFCGDNVWIEPPLTLAMGKTVSIGNGTYINSNLTLVDDYEIIIGEKVLIAPNVTMSTTNHPMHYMARSRGEMYCKRVVIEDNVWIGSNVVICAGVTVGKGSVIGAGSVVTRDIPPMCFAAGSPCKVIREITDDDLKEFEPIPE</sequence>
<keyword evidence="2 5" id="KW-0808">Transferase</keyword>
<organism evidence="7 8">
    <name type="scientific">Eisenbergiella massiliensis</name>
    <dbReference type="NCBI Taxonomy" id="1720294"/>
    <lineage>
        <taxon>Bacteria</taxon>
        <taxon>Bacillati</taxon>
        <taxon>Bacillota</taxon>
        <taxon>Clostridia</taxon>
        <taxon>Lachnospirales</taxon>
        <taxon>Lachnospiraceae</taxon>
        <taxon>Eisenbergiella</taxon>
    </lineage>
</organism>
<proteinExistence type="inferred from homology"/>
<evidence type="ECO:0000256" key="5">
    <source>
        <dbReference type="RuleBase" id="RU367021"/>
    </source>
</evidence>
<feature type="domain" description="Maltose/galactoside acetyltransferase" evidence="6">
    <location>
        <begin position="12"/>
        <end position="65"/>
    </location>
</feature>
<evidence type="ECO:0000313" key="8">
    <source>
        <dbReference type="Proteomes" id="UP000260812"/>
    </source>
</evidence>
<dbReference type="InterPro" id="IPR024688">
    <property type="entry name" value="Mac_dom"/>
</dbReference>
<name>A0A3E3HZA9_9FIRM</name>
<reference evidence="7" key="1">
    <citation type="submission" date="2018-08" db="EMBL/GenBank/DDBJ databases">
        <title>A genome reference for cultivated species of the human gut microbiota.</title>
        <authorList>
            <person name="Zou Y."/>
            <person name="Xue W."/>
            <person name="Luo G."/>
        </authorList>
    </citation>
    <scope>NUCLEOTIDE SEQUENCE [LARGE SCALE GENOMIC DNA]</scope>
    <source>
        <strain evidence="7">TF05-5AC</strain>
    </source>
</reference>
<protein>
    <recommendedName>
        <fullName evidence="5">Acetyltransferase</fullName>
        <ecNumber evidence="5">2.3.1.-</ecNumber>
    </recommendedName>
</protein>
<dbReference type="PANTHER" id="PTHR43017">
    <property type="entry name" value="GALACTOSIDE O-ACETYLTRANSFERASE"/>
    <property type="match status" value="1"/>
</dbReference>
<dbReference type="InterPro" id="IPR039369">
    <property type="entry name" value="LacA-like"/>
</dbReference>
<comment type="similarity">
    <text evidence="1 5">Belongs to the transferase hexapeptide repeat family.</text>
</comment>
<dbReference type="GO" id="GO:0008870">
    <property type="term" value="F:galactoside O-acetyltransferase activity"/>
    <property type="evidence" value="ECO:0007669"/>
    <property type="project" value="TreeGrafter"/>
</dbReference>
<keyword evidence="8" id="KW-1185">Reference proteome</keyword>
<evidence type="ECO:0000259" key="6">
    <source>
        <dbReference type="SMART" id="SM01266"/>
    </source>
</evidence>
<evidence type="ECO:0000256" key="2">
    <source>
        <dbReference type="ARBA" id="ARBA00022679"/>
    </source>
</evidence>
<dbReference type="SUPFAM" id="SSF51161">
    <property type="entry name" value="Trimeric LpxA-like enzymes"/>
    <property type="match status" value="1"/>
</dbReference>
<evidence type="ECO:0000256" key="4">
    <source>
        <dbReference type="ARBA" id="ARBA00023315"/>
    </source>
</evidence>
<dbReference type="GeneID" id="97989259"/>
<dbReference type="EMBL" id="QVLV01000018">
    <property type="protein sequence ID" value="RGE57075.1"/>
    <property type="molecule type" value="Genomic_DNA"/>
</dbReference>
<dbReference type="EC" id="2.3.1.-" evidence="5"/>
<dbReference type="InterPro" id="IPR001451">
    <property type="entry name" value="Hexapep"/>
</dbReference>